<proteinExistence type="predicted"/>
<dbReference type="PROSITE" id="PS51186">
    <property type="entry name" value="GNAT"/>
    <property type="match status" value="1"/>
</dbReference>
<dbReference type="RefSeq" id="WP_142585312.1">
    <property type="nucleotide sequence ID" value="NZ_CABFPH010000103.1"/>
</dbReference>
<dbReference type="InterPro" id="IPR016181">
    <property type="entry name" value="Acyl_CoA_acyltransferase"/>
</dbReference>
<keyword evidence="5" id="KW-1185">Reference proteome</keyword>
<protein>
    <recommendedName>
        <fullName evidence="3">N-acetyltransferase domain-containing protein</fullName>
    </recommendedName>
</protein>
<dbReference type="Pfam" id="PF00583">
    <property type="entry name" value="Acetyltransf_1"/>
    <property type="match status" value="1"/>
</dbReference>
<name>A0A509EIB6_9HYPH</name>
<dbReference type="PANTHER" id="PTHR10545">
    <property type="entry name" value="DIAMINE N-ACETYLTRANSFERASE"/>
    <property type="match status" value="1"/>
</dbReference>
<dbReference type="SUPFAM" id="SSF55729">
    <property type="entry name" value="Acyl-CoA N-acyltransferases (Nat)"/>
    <property type="match status" value="1"/>
</dbReference>
<feature type="domain" description="N-acetyltransferase" evidence="3">
    <location>
        <begin position="9"/>
        <end position="157"/>
    </location>
</feature>
<evidence type="ECO:0000313" key="4">
    <source>
        <dbReference type="EMBL" id="VUD74126.1"/>
    </source>
</evidence>
<evidence type="ECO:0000313" key="5">
    <source>
        <dbReference type="Proteomes" id="UP000410984"/>
    </source>
</evidence>
<evidence type="ECO:0000256" key="1">
    <source>
        <dbReference type="ARBA" id="ARBA00022679"/>
    </source>
</evidence>
<dbReference type="InterPro" id="IPR051016">
    <property type="entry name" value="Diverse_Substrate_AcTransf"/>
</dbReference>
<dbReference type="Gene3D" id="3.40.630.30">
    <property type="match status" value="1"/>
</dbReference>
<gene>
    <name evidence="4" type="ORF">MET9862_04751</name>
</gene>
<keyword evidence="1" id="KW-0808">Transferase</keyword>
<dbReference type="AlphaFoldDB" id="A0A509EIB6"/>
<dbReference type="EMBL" id="CABFPH010000103">
    <property type="protein sequence ID" value="VUD74126.1"/>
    <property type="molecule type" value="Genomic_DNA"/>
</dbReference>
<dbReference type="PANTHER" id="PTHR10545:SF42">
    <property type="entry name" value="ACETYLTRANSFERASE"/>
    <property type="match status" value="1"/>
</dbReference>
<dbReference type="GO" id="GO:0008080">
    <property type="term" value="F:N-acetyltransferase activity"/>
    <property type="evidence" value="ECO:0007669"/>
    <property type="project" value="TreeGrafter"/>
</dbReference>
<evidence type="ECO:0000256" key="2">
    <source>
        <dbReference type="ARBA" id="ARBA00023315"/>
    </source>
</evidence>
<reference evidence="4 5" key="1">
    <citation type="submission" date="2019-06" db="EMBL/GenBank/DDBJ databases">
        <authorList>
            <person name="Rodrigo-Torres L."/>
            <person name="Arahal R. D."/>
            <person name="Lucena T."/>
        </authorList>
    </citation>
    <scope>NUCLEOTIDE SEQUENCE [LARGE SCALE GENOMIC DNA]</scope>
    <source>
        <strain evidence="4 5">SB0023/3</strain>
    </source>
</reference>
<keyword evidence="2" id="KW-0012">Acyltransferase</keyword>
<evidence type="ECO:0000259" key="3">
    <source>
        <dbReference type="PROSITE" id="PS51186"/>
    </source>
</evidence>
<dbReference type="OrthoDB" id="9805924at2"/>
<sequence>MASSHSSGLNIRPVCSDDHAIWLPLWTGYLTFYKASISDEITQTTWKRLLDNDEPVHGALACDDAHGAVGLVHYLPHRSTWTIGHYCYLQDLFVAEGSRGRGVGRRLIEHVYQDADRMGCSRVYWLTHETNQAAMQLYGRIAERSGFLQYRKMLGNT</sequence>
<accession>A0A509EIB6</accession>
<dbReference type="InterPro" id="IPR000182">
    <property type="entry name" value="GNAT_dom"/>
</dbReference>
<dbReference type="Proteomes" id="UP000410984">
    <property type="component" value="Unassembled WGS sequence"/>
</dbReference>
<organism evidence="4 5">
    <name type="scientific">Methylobacterium symbioticum</name>
    <dbReference type="NCBI Taxonomy" id="2584084"/>
    <lineage>
        <taxon>Bacteria</taxon>
        <taxon>Pseudomonadati</taxon>
        <taxon>Pseudomonadota</taxon>
        <taxon>Alphaproteobacteria</taxon>
        <taxon>Hyphomicrobiales</taxon>
        <taxon>Methylobacteriaceae</taxon>
        <taxon>Methylobacterium</taxon>
    </lineage>
</organism>